<feature type="region of interest" description="Disordered" evidence="1">
    <location>
        <begin position="295"/>
        <end position="324"/>
    </location>
</feature>
<dbReference type="STRING" id="501571.GCA_900143195_01107"/>
<dbReference type="Proteomes" id="UP000195326">
    <property type="component" value="Unassembled WGS sequence"/>
</dbReference>
<dbReference type="NCBIfam" id="TIGR04215">
    <property type="entry name" value="choice_anch_A"/>
    <property type="match status" value="1"/>
</dbReference>
<dbReference type="AlphaFoldDB" id="A0A1Y4LR69"/>
<evidence type="ECO:0000313" key="4">
    <source>
        <dbReference type="Proteomes" id="UP000195326"/>
    </source>
</evidence>
<accession>A0A1Y4LR69</accession>
<reference evidence="4" key="1">
    <citation type="submission" date="2017-04" db="EMBL/GenBank/DDBJ databases">
        <title>Function of individual gut microbiota members based on whole genome sequencing of pure cultures obtained from chicken caecum.</title>
        <authorList>
            <person name="Medvecky M."/>
            <person name="Cejkova D."/>
            <person name="Polansky O."/>
            <person name="Karasova D."/>
            <person name="Kubasova T."/>
            <person name="Cizek A."/>
            <person name="Rychlik I."/>
        </authorList>
    </citation>
    <scope>NUCLEOTIDE SEQUENCE [LARGE SCALE GENOMIC DNA]</scope>
    <source>
        <strain evidence="4">An179</strain>
    </source>
</reference>
<evidence type="ECO:0000313" key="3">
    <source>
        <dbReference type="EMBL" id="OUP59108.1"/>
    </source>
</evidence>
<dbReference type="InterPro" id="IPR026588">
    <property type="entry name" value="Choice_anch_A"/>
</dbReference>
<dbReference type="InterPro" id="IPR058705">
    <property type="entry name" value="A_ENA"/>
</dbReference>
<feature type="domain" description="Choice-of-anchor A" evidence="2">
    <location>
        <begin position="21"/>
        <end position="276"/>
    </location>
</feature>
<dbReference type="EMBL" id="NFKL01000007">
    <property type="protein sequence ID" value="OUP59108.1"/>
    <property type="molecule type" value="Genomic_DNA"/>
</dbReference>
<comment type="caution">
    <text evidence="3">The sequence shown here is derived from an EMBL/GenBank/DDBJ whole genome shotgun (WGS) entry which is preliminary data.</text>
</comment>
<proteinExistence type="predicted"/>
<organism evidence="3 4">
    <name type="scientific">Butyricicoccus pullicaecorum</name>
    <dbReference type="NCBI Taxonomy" id="501571"/>
    <lineage>
        <taxon>Bacteria</taxon>
        <taxon>Bacillati</taxon>
        <taxon>Bacillota</taxon>
        <taxon>Clostridia</taxon>
        <taxon>Eubacteriales</taxon>
        <taxon>Butyricicoccaceae</taxon>
        <taxon>Butyricicoccus</taxon>
    </lineage>
</organism>
<sequence length="413" mass="43274">MNCMPRGIITFMEDKNMAINFGSAGEYNVFVFGNLSLSNTDAEGRVAVGGNATLSNYGVGASILPLPSSGSDASLVVNGDLDVSAGSNACGNTIVSPSSTVINYTMSNPNGSLLTATPIDFAEAERYLKCASIFWSGLVPNGTGTVVFGQLNLTGIDETLNIFRFDSTNIYGTGLALNQLNGINIIAPADSTILITVDGPNILYGSYQIFRNGIAASRTDAHKILWNHPDALTWSNSTTAIYGSVLAPFAAATTTFSQINGNIIFESFTGNAESHNELFTGELPEPTVCLLADATPTSSTTSTTSTTTTTTTTSTTTATTSTTTTTTAAINPRIQAVSDLFESIALQQAALSHILNAEGEKLQKVLSFDDIAPLTILLTNKSVESMVNAIANLETILKSKLDLFSDCICGDGN</sequence>
<evidence type="ECO:0000256" key="1">
    <source>
        <dbReference type="SAM" id="MobiDB-lite"/>
    </source>
</evidence>
<protein>
    <recommendedName>
        <fullName evidence="2">Choice-of-anchor A domain-containing protein</fullName>
    </recommendedName>
</protein>
<gene>
    <name evidence="3" type="ORF">B5F15_06490</name>
</gene>
<evidence type="ECO:0000259" key="2">
    <source>
        <dbReference type="Pfam" id="PF20597"/>
    </source>
</evidence>
<dbReference type="Pfam" id="PF20597">
    <property type="entry name" value="pAdhesive_15"/>
    <property type="match status" value="1"/>
</dbReference>
<dbReference type="Pfam" id="PF26595">
    <property type="entry name" value="A_ENA"/>
    <property type="match status" value="1"/>
</dbReference>
<name>A0A1Y4LR69_9FIRM</name>